<proteinExistence type="predicted"/>
<gene>
    <name evidence="1" type="ORF">SMN809_LOCUS41121</name>
</gene>
<sequence>ITRFLAGCSPLFTAVCVVALAGTCTPAASN</sequence>
<accession>A0A8S2ZQL2</accession>
<dbReference type="AlphaFoldDB" id="A0A8S2ZQL2"/>
<protein>
    <submittedName>
        <fullName evidence="1">Uncharacterized protein</fullName>
    </submittedName>
</protein>
<evidence type="ECO:0000313" key="2">
    <source>
        <dbReference type="Proteomes" id="UP000676336"/>
    </source>
</evidence>
<name>A0A8S2ZQL2_9BILA</name>
<comment type="caution">
    <text evidence="1">The sequence shown here is derived from an EMBL/GenBank/DDBJ whole genome shotgun (WGS) entry which is preliminary data.</text>
</comment>
<evidence type="ECO:0000313" key="1">
    <source>
        <dbReference type="EMBL" id="CAF4651572.1"/>
    </source>
</evidence>
<dbReference type="Proteomes" id="UP000676336">
    <property type="component" value="Unassembled WGS sequence"/>
</dbReference>
<feature type="non-terminal residue" evidence="1">
    <location>
        <position position="1"/>
    </location>
</feature>
<reference evidence="1" key="1">
    <citation type="submission" date="2021-02" db="EMBL/GenBank/DDBJ databases">
        <authorList>
            <person name="Nowell W R."/>
        </authorList>
    </citation>
    <scope>NUCLEOTIDE SEQUENCE</scope>
</reference>
<dbReference type="EMBL" id="CAJOBI010115158">
    <property type="protein sequence ID" value="CAF4651572.1"/>
    <property type="molecule type" value="Genomic_DNA"/>
</dbReference>
<organism evidence="1 2">
    <name type="scientific">Rotaria magnacalcarata</name>
    <dbReference type="NCBI Taxonomy" id="392030"/>
    <lineage>
        <taxon>Eukaryota</taxon>
        <taxon>Metazoa</taxon>
        <taxon>Spiralia</taxon>
        <taxon>Gnathifera</taxon>
        <taxon>Rotifera</taxon>
        <taxon>Eurotatoria</taxon>
        <taxon>Bdelloidea</taxon>
        <taxon>Philodinida</taxon>
        <taxon>Philodinidae</taxon>
        <taxon>Rotaria</taxon>
    </lineage>
</organism>